<protein>
    <recommendedName>
        <fullName evidence="4">Muskelin N-terminal domain-containing protein</fullName>
    </recommendedName>
</protein>
<dbReference type="Gene3D" id="2.120.10.80">
    <property type="entry name" value="Kelch-type beta propeller"/>
    <property type="match status" value="1"/>
</dbReference>
<dbReference type="InterPro" id="IPR008979">
    <property type="entry name" value="Galactose-bd-like_sf"/>
</dbReference>
<evidence type="ECO:0000313" key="5">
    <source>
        <dbReference type="EMBL" id="KAJ1982847.1"/>
    </source>
</evidence>
<dbReference type="PANTHER" id="PTHR15526:SF5">
    <property type="entry name" value="MUSKELIN"/>
    <property type="match status" value="1"/>
</dbReference>
<reference evidence="5" key="1">
    <citation type="submission" date="2022-07" db="EMBL/GenBank/DDBJ databases">
        <title>Phylogenomic reconstructions and comparative analyses of Kickxellomycotina fungi.</title>
        <authorList>
            <person name="Reynolds N.K."/>
            <person name="Stajich J.E."/>
            <person name="Barry K."/>
            <person name="Grigoriev I.V."/>
            <person name="Crous P."/>
            <person name="Smith M.E."/>
        </authorList>
    </citation>
    <scope>NUCLEOTIDE SEQUENCE</scope>
    <source>
        <strain evidence="5">RSA 567</strain>
    </source>
</reference>
<accession>A0A9W8B9Q3</accession>
<keyword evidence="2" id="KW-0677">Repeat</keyword>
<dbReference type="InterPro" id="IPR010565">
    <property type="entry name" value="Muskelin_N"/>
</dbReference>
<dbReference type="SUPFAM" id="SSF49785">
    <property type="entry name" value="Galactose-binding domain-like"/>
    <property type="match status" value="1"/>
</dbReference>
<evidence type="ECO:0000256" key="3">
    <source>
        <dbReference type="SAM" id="MobiDB-lite"/>
    </source>
</evidence>
<dbReference type="InterPro" id="IPR052456">
    <property type="entry name" value="CTLH_complex_component"/>
</dbReference>
<dbReference type="EMBL" id="JANBQB010000078">
    <property type="protein sequence ID" value="KAJ1982847.1"/>
    <property type="molecule type" value="Genomic_DNA"/>
</dbReference>
<dbReference type="OrthoDB" id="10052615at2759"/>
<name>A0A9W8B9Q3_9FUNG</name>
<proteinExistence type="predicted"/>
<feature type="domain" description="Muskelin N-terminal" evidence="4">
    <location>
        <begin position="70"/>
        <end position="247"/>
    </location>
</feature>
<dbReference type="SUPFAM" id="SSF117281">
    <property type="entry name" value="Kelch motif"/>
    <property type="match status" value="1"/>
</dbReference>
<evidence type="ECO:0000256" key="1">
    <source>
        <dbReference type="ARBA" id="ARBA00022441"/>
    </source>
</evidence>
<keyword evidence="6" id="KW-1185">Reference proteome</keyword>
<gene>
    <name evidence="5" type="ORF">H4R34_001576</name>
</gene>
<comment type="caution">
    <text evidence="5">The sequence shown here is derived from an EMBL/GenBank/DDBJ whole genome shotgun (WGS) entry which is preliminary data.</text>
</comment>
<dbReference type="Pfam" id="PF01344">
    <property type="entry name" value="Kelch_1"/>
    <property type="match status" value="1"/>
</dbReference>
<dbReference type="InterPro" id="IPR006652">
    <property type="entry name" value="Kelch_1"/>
</dbReference>
<dbReference type="Gene3D" id="2.60.120.260">
    <property type="entry name" value="Galactose-binding domain-like"/>
    <property type="match status" value="1"/>
</dbReference>
<dbReference type="Pfam" id="PF06588">
    <property type="entry name" value="Muskelin_N"/>
    <property type="match status" value="1"/>
</dbReference>
<keyword evidence="1" id="KW-0880">Kelch repeat</keyword>
<evidence type="ECO:0000259" key="4">
    <source>
        <dbReference type="Pfam" id="PF06588"/>
    </source>
</evidence>
<dbReference type="InterPro" id="IPR015915">
    <property type="entry name" value="Kelch-typ_b-propeller"/>
</dbReference>
<dbReference type="PANTHER" id="PTHR15526">
    <property type="entry name" value="MUSKELIN"/>
    <property type="match status" value="1"/>
</dbReference>
<feature type="region of interest" description="Disordered" evidence="3">
    <location>
        <begin position="1"/>
        <end position="65"/>
    </location>
</feature>
<feature type="compositionally biased region" description="Polar residues" evidence="3">
    <location>
        <begin position="15"/>
        <end position="25"/>
    </location>
</feature>
<dbReference type="AlphaFoldDB" id="A0A9W8B9Q3"/>
<evidence type="ECO:0000256" key="2">
    <source>
        <dbReference type="ARBA" id="ARBA00022737"/>
    </source>
</evidence>
<dbReference type="Proteomes" id="UP001151582">
    <property type="component" value="Unassembled WGS sequence"/>
</dbReference>
<evidence type="ECO:0000313" key="6">
    <source>
        <dbReference type="Proteomes" id="UP001151582"/>
    </source>
</evidence>
<dbReference type="GO" id="GO:0005737">
    <property type="term" value="C:cytoplasm"/>
    <property type="evidence" value="ECO:0007669"/>
    <property type="project" value="TreeGrafter"/>
</dbReference>
<organism evidence="5 6">
    <name type="scientific">Dimargaris verticillata</name>
    <dbReference type="NCBI Taxonomy" id="2761393"/>
    <lineage>
        <taxon>Eukaryota</taxon>
        <taxon>Fungi</taxon>
        <taxon>Fungi incertae sedis</taxon>
        <taxon>Zoopagomycota</taxon>
        <taxon>Kickxellomycotina</taxon>
        <taxon>Dimargaritomycetes</taxon>
        <taxon>Dimargaritales</taxon>
        <taxon>Dimargaritaceae</taxon>
        <taxon>Dimargaris</taxon>
    </lineage>
</organism>
<sequence length="376" mass="42266">MATIPPGPGTPRLAASQTSDYQPLPSQGLFPLPNYRITPPRVASETPVAPAVSTPRPPTGATARQESALEVLPYEIVDYSSYSSEFYPDYIKVNQPTTGKSRWSSAANNQRQYLSLKLDRPCLLQSITFGKFTRKHVCNLKEFRILAAATENQWVEVLHSGLRDDSEPETFTVRHTLRGAGLPMPVTWIKIIPLMTYDIKFNFSVWYVELRGVRDPAVIDPLVDQYRQYCQHMALRMCLKLLHDRNPTHFDAGALLGSGEAALLPSVLDDPLVTDLHASALAGQFDHLEALLEQCEAQHLFAEYIAQAPYMARWQLIQPNSPHRPCGRGGHQLALDETRGCLYLFGGWTGTKNLCDFWAYDVRHQTWTLLSDDVSR</sequence>